<dbReference type="AlphaFoldDB" id="A0A9D4S063"/>
<proteinExistence type="predicted"/>
<gene>
    <name evidence="1" type="ORF">DPMN_009487</name>
</gene>
<sequence length="73" mass="8160">MNNDLLDCTGGHHGPVHTFLTVQVDTRPYIYLLDCTGGHHGPVHTFLTVQVDTRPYIYLLDCTGGQQVLHIPF</sequence>
<accession>A0A9D4S063</accession>
<evidence type="ECO:0000313" key="2">
    <source>
        <dbReference type="Proteomes" id="UP000828390"/>
    </source>
</evidence>
<comment type="caution">
    <text evidence="1">The sequence shown here is derived from an EMBL/GenBank/DDBJ whole genome shotgun (WGS) entry which is preliminary data.</text>
</comment>
<dbReference type="EMBL" id="JAIWYP010000001">
    <property type="protein sequence ID" value="KAH3885493.1"/>
    <property type="molecule type" value="Genomic_DNA"/>
</dbReference>
<name>A0A9D4S063_DREPO</name>
<organism evidence="1 2">
    <name type="scientific">Dreissena polymorpha</name>
    <name type="common">Zebra mussel</name>
    <name type="synonym">Mytilus polymorpha</name>
    <dbReference type="NCBI Taxonomy" id="45954"/>
    <lineage>
        <taxon>Eukaryota</taxon>
        <taxon>Metazoa</taxon>
        <taxon>Spiralia</taxon>
        <taxon>Lophotrochozoa</taxon>
        <taxon>Mollusca</taxon>
        <taxon>Bivalvia</taxon>
        <taxon>Autobranchia</taxon>
        <taxon>Heteroconchia</taxon>
        <taxon>Euheterodonta</taxon>
        <taxon>Imparidentia</taxon>
        <taxon>Neoheterodontei</taxon>
        <taxon>Myida</taxon>
        <taxon>Dreissenoidea</taxon>
        <taxon>Dreissenidae</taxon>
        <taxon>Dreissena</taxon>
    </lineage>
</organism>
<reference evidence="1" key="1">
    <citation type="journal article" date="2019" name="bioRxiv">
        <title>The Genome of the Zebra Mussel, Dreissena polymorpha: A Resource for Invasive Species Research.</title>
        <authorList>
            <person name="McCartney M.A."/>
            <person name="Auch B."/>
            <person name="Kono T."/>
            <person name="Mallez S."/>
            <person name="Zhang Y."/>
            <person name="Obille A."/>
            <person name="Becker A."/>
            <person name="Abrahante J.E."/>
            <person name="Garbe J."/>
            <person name="Badalamenti J.P."/>
            <person name="Herman A."/>
            <person name="Mangelson H."/>
            <person name="Liachko I."/>
            <person name="Sullivan S."/>
            <person name="Sone E.D."/>
            <person name="Koren S."/>
            <person name="Silverstein K.A.T."/>
            <person name="Beckman K.B."/>
            <person name="Gohl D.M."/>
        </authorList>
    </citation>
    <scope>NUCLEOTIDE SEQUENCE</scope>
    <source>
        <strain evidence="1">Duluth1</strain>
        <tissue evidence="1">Whole animal</tissue>
    </source>
</reference>
<dbReference type="Proteomes" id="UP000828390">
    <property type="component" value="Unassembled WGS sequence"/>
</dbReference>
<protein>
    <submittedName>
        <fullName evidence="1">Uncharacterized protein</fullName>
    </submittedName>
</protein>
<reference evidence="1" key="2">
    <citation type="submission" date="2020-11" db="EMBL/GenBank/DDBJ databases">
        <authorList>
            <person name="McCartney M.A."/>
            <person name="Auch B."/>
            <person name="Kono T."/>
            <person name="Mallez S."/>
            <person name="Becker A."/>
            <person name="Gohl D.M."/>
            <person name="Silverstein K.A.T."/>
            <person name="Koren S."/>
            <person name="Bechman K.B."/>
            <person name="Herman A."/>
            <person name="Abrahante J.E."/>
            <person name="Garbe J."/>
        </authorList>
    </citation>
    <scope>NUCLEOTIDE SEQUENCE</scope>
    <source>
        <strain evidence="1">Duluth1</strain>
        <tissue evidence="1">Whole animal</tissue>
    </source>
</reference>
<keyword evidence="2" id="KW-1185">Reference proteome</keyword>
<evidence type="ECO:0000313" key="1">
    <source>
        <dbReference type="EMBL" id="KAH3885493.1"/>
    </source>
</evidence>